<dbReference type="AlphaFoldDB" id="A0A841SSV6"/>
<dbReference type="InterPro" id="IPR036388">
    <property type="entry name" value="WH-like_DNA-bd_sf"/>
</dbReference>
<keyword evidence="6" id="KW-1185">Reference proteome</keyword>
<feature type="domain" description="HTH hxlR-type" evidence="4">
    <location>
        <begin position="11"/>
        <end position="109"/>
    </location>
</feature>
<dbReference type="Gene3D" id="1.10.10.10">
    <property type="entry name" value="Winged helix-like DNA-binding domain superfamily/Winged helix DNA-binding domain"/>
    <property type="match status" value="1"/>
</dbReference>
<reference evidence="5 6" key="1">
    <citation type="submission" date="2020-08" db="EMBL/GenBank/DDBJ databases">
        <title>Cohnella phylogeny.</title>
        <authorList>
            <person name="Dunlap C."/>
        </authorList>
    </citation>
    <scope>NUCLEOTIDE SEQUENCE [LARGE SCALE GENOMIC DNA]</scope>
    <source>
        <strain evidence="5 6">DSM 25241</strain>
    </source>
</reference>
<keyword evidence="2" id="KW-0238">DNA-binding</keyword>
<organism evidence="5 6">
    <name type="scientific">Cohnella thailandensis</name>
    <dbReference type="NCBI Taxonomy" id="557557"/>
    <lineage>
        <taxon>Bacteria</taxon>
        <taxon>Bacillati</taxon>
        <taxon>Bacillota</taxon>
        <taxon>Bacilli</taxon>
        <taxon>Bacillales</taxon>
        <taxon>Paenibacillaceae</taxon>
        <taxon>Cohnella</taxon>
    </lineage>
</organism>
<name>A0A841SSV6_9BACL</name>
<dbReference type="PANTHER" id="PTHR33204">
    <property type="entry name" value="TRANSCRIPTIONAL REGULATOR, MARR FAMILY"/>
    <property type="match status" value="1"/>
</dbReference>
<dbReference type="InterPro" id="IPR036390">
    <property type="entry name" value="WH_DNA-bd_sf"/>
</dbReference>
<evidence type="ECO:0000313" key="5">
    <source>
        <dbReference type="EMBL" id="MBB6632707.1"/>
    </source>
</evidence>
<keyword evidence="3" id="KW-0804">Transcription</keyword>
<evidence type="ECO:0000256" key="3">
    <source>
        <dbReference type="ARBA" id="ARBA00023163"/>
    </source>
</evidence>
<sequence length="129" mass="14616">MFQFRQSTYRCTSEIAIELISGKWKALILNYLDNHIFRFNELQRLMPGTTQKMLTAQLRDLEKDGLITRKVYPVSPPKVEYQLSDLGRSLVPILNTLSDYGAKYIEAMEGERSLERANGSGTPPAASDS</sequence>
<protein>
    <submittedName>
        <fullName evidence="5">Helix-turn-helix transcriptional regulator</fullName>
    </submittedName>
</protein>
<dbReference type="GO" id="GO:0003677">
    <property type="term" value="F:DNA binding"/>
    <property type="evidence" value="ECO:0007669"/>
    <property type="project" value="UniProtKB-KW"/>
</dbReference>
<evidence type="ECO:0000256" key="1">
    <source>
        <dbReference type="ARBA" id="ARBA00023015"/>
    </source>
</evidence>
<dbReference type="PROSITE" id="PS51118">
    <property type="entry name" value="HTH_HXLR"/>
    <property type="match status" value="1"/>
</dbReference>
<dbReference type="Pfam" id="PF01638">
    <property type="entry name" value="HxlR"/>
    <property type="match status" value="1"/>
</dbReference>
<dbReference type="SUPFAM" id="SSF46785">
    <property type="entry name" value="Winged helix' DNA-binding domain"/>
    <property type="match status" value="1"/>
</dbReference>
<comment type="caution">
    <text evidence="5">The sequence shown here is derived from an EMBL/GenBank/DDBJ whole genome shotgun (WGS) entry which is preliminary data.</text>
</comment>
<accession>A0A841SSV6</accession>
<dbReference type="EMBL" id="JACJVQ010000002">
    <property type="protein sequence ID" value="MBB6632707.1"/>
    <property type="molecule type" value="Genomic_DNA"/>
</dbReference>
<dbReference type="Proteomes" id="UP000535838">
    <property type="component" value="Unassembled WGS sequence"/>
</dbReference>
<evidence type="ECO:0000256" key="2">
    <source>
        <dbReference type="ARBA" id="ARBA00023125"/>
    </source>
</evidence>
<gene>
    <name evidence="5" type="ORF">H7B67_01030</name>
</gene>
<dbReference type="InterPro" id="IPR002577">
    <property type="entry name" value="HTH_HxlR"/>
</dbReference>
<dbReference type="PANTHER" id="PTHR33204:SF29">
    <property type="entry name" value="TRANSCRIPTIONAL REGULATOR"/>
    <property type="match status" value="1"/>
</dbReference>
<evidence type="ECO:0000259" key="4">
    <source>
        <dbReference type="PROSITE" id="PS51118"/>
    </source>
</evidence>
<evidence type="ECO:0000313" key="6">
    <source>
        <dbReference type="Proteomes" id="UP000535838"/>
    </source>
</evidence>
<dbReference type="RefSeq" id="WP_185117943.1">
    <property type="nucleotide sequence ID" value="NZ_JACJVQ010000002.1"/>
</dbReference>
<proteinExistence type="predicted"/>
<keyword evidence="1" id="KW-0805">Transcription regulation</keyword>